<dbReference type="InterPro" id="IPR015500">
    <property type="entry name" value="Peptidase_S8_subtilisin-rel"/>
</dbReference>
<accession>L7C8K0</accession>
<evidence type="ECO:0000256" key="4">
    <source>
        <dbReference type="SAM" id="MobiDB-lite"/>
    </source>
</evidence>
<proteinExistence type="predicted"/>
<sequence>MPPPPSEKPFDHLPLVLTGSGNSRPRKRAVIDPNPITEGNKANRSRHASSLRTSTLAVVERWSKSQAERLAAGLPSLEPGIPLLLRIDTAADLDVLRRQFSFEIVSEHDDGFVIVVSKDLDLRLIQQKLDDFEHEVFGSGSIAQIHELVNDESQEERLRRILTDQLLSEWPTIADDAEYVVDVSIACTGDWQIRNRPKRDPRWKPETWARKENEWSNDRLVAYERWDELKDTRLDDVETMLAPYNVQVLSNWDNSDSKSVQLPDSFTLRIRTSGKGLRDFVLNYAYVWEVTEPDEIETPQQVARDLADLSAGLTFKVPPTDAPVVCVIDSGIQESHLYLEPAIRDAESKCFLDGASPADVTDYVKPSGHGTRVAGVVLYGEDVPKSGVVELDCWIQNARVLDAHCKMPLTMLPAAVIRDVISHFNCGKTPTRIFNHSINSTVASRTRHMSSWAAEIDQLCHDRDILVLQSVGNIRHSNPAPNPGVAEQLAAGKSYPDYLSEPASRIANPSQSLQALTVGSVAYDTVSVGGWQSLAQQDGEPSAFSRSGHGIWDTIKPEVVEYGGDYMIDGSTPPSVTYPAACASAYPILIGSTLHGEPAVTQDDVGTSYSAPKVARIAARLATVMPTNSCLLYRALIIQSARWPAWAEPLPMNEQINVLRRLGYGIPDMSRATENTQYRATFTTSNDQVLGTKQCHVFQIPIPSELRTPGGEYDIRIDVTLSYSATPRRTRRTARGYLAVWLDWIASQRGESAGAFLNRAVATEDDPDGDRNGELPWTLHPMTQHGLSGVRRNRGTVQKDWAIVKSNALPDDLSIAVRGHQGWSHDPDETATYAIAVTFEIVGQEIPIYEALRTAVLDLKSIVEVESEAELELDVDS</sequence>
<dbReference type="Pfam" id="PF00082">
    <property type="entry name" value="Peptidase_S8"/>
    <property type="match status" value="1"/>
</dbReference>
<dbReference type="PRINTS" id="PR00723">
    <property type="entry name" value="SUBTILISIN"/>
</dbReference>
<evidence type="ECO:0000313" key="6">
    <source>
        <dbReference type="EMBL" id="ELP29967.1"/>
    </source>
</evidence>
<name>L7C8K0_RHOBT</name>
<evidence type="ECO:0000256" key="1">
    <source>
        <dbReference type="ARBA" id="ARBA00022670"/>
    </source>
</evidence>
<dbReference type="Gene3D" id="3.40.50.200">
    <property type="entry name" value="Peptidase S8/S53 domain"/>
    <property type="match status" value="1"/>
</dbReference>
<keyword evidence="1 6" id="KW-0645">Protease</keyword>
<dbReference type="EMBL" id="AMWG01000174">
    <property type="protein sequence ID" value="ELP29967.1"/>
    <property type="molecule type" value="Genomic_DNA"/>
</dbReference>
<evidence type="ECO:0000313" key="7">
    <source>
        <dbReference type="Proteomes" id="UP000010959"/>
    </source>
</evidence>
<feature type="region of interest" description="Disordered" evidence="4">
    <location>
        <begin position="1"/>
        <end position="50"/>
    </location>
</feature>
<dbReference type="PATRIC" id="fig|993516.3.peg.6485"/>
<dbReference type="GO" id="GO:0004252">
    <property type="term" value="F:serine-type endopeptidase activity"/>
    <property type="evidence" value="ECO:0007669"/>
    <property type="project" value="InterPro"/>
</dbReference>
<reference evidence="6 7" key="1">
    <citation type="journal article" date="2013" name="Mar. Genomics">
        <title>Expression of sulfatases in Rhodopirellula baltica and the diversity of sulfatases in the genus Rhodopirellula.</title>
        <authorList>
            <person name="Wegner C.E."/>
            <person name="Richter-Heitmann T."/>
            <person name="Klindworth A."/>
            <person name="Klockow C."/>
            <person name="Richter M."/>
            <person name="Achstetter T."/>
            <person name="Glockner F.O."/>
            <person name="Harder J."/>
        </authorList>
    </citation>
    <scope>NUCLEOTIDE SEQUENCE [LARGE SCALE GENOMIC DNA]</scope>
    <source>
        <strain evidence="6 7">SWK14</strain>
    </source>
</reference>
<dbReference type="GO" id="GO:0006508">
    <property type="term" value="P:proteolysis"/>
    <property type="evidence" value="ECO:0007669"/>
    <property type="project" value="UniProtKB-KW"/>
</dbReference>
<dbReference type="InterPro" id="IPR034074">
    <property type="entry name" value="Y4bN_pept_dom"/>
</dbReference>
<dbReference type="RefSeq" id="WP_007340567.1">
    <property type="nucleotide sequence ID" value="NZ_AMWG01000174.1"/>
</dbReference>
<dbReference type="AlphaFoldDB" id="L7C8K0"/>
<dbReference type="CDD" id="cd04847">
    <property type="entry name" value="Peptidases_S8_Subtilisin_like_2"/>
    <property type="match status" value="1"/>
</dbReference>
<feature type="domain" description="Peptidase S8/S53" evidence="5">
    <location>
        <begin position="322"/>
        <end position="665"/>
    </location>
</feature>
<dbReference type="Proteomes" id="UP000010959">
    <property type="component" value="Unassembled WGS sequence"/>
</dbReference>
<protein>
    <submittedName>
        <fullName evidence="6">Protease</fullName>
    </submittedName>
</protein>
<dbReference type="InterPro" id="IPR036852">
    <property type="entry name" value="Peptidase_S8/S53_dom_sf"/>
</dbReference>
<dbReference type="InterPro" id="IPR000209">
    <property type="entry name" value="Peptidase_S8/S53_dom"/>
</dbReference>
<evidence type="ECO:0000256" key="2">
    <source>
        <dbReference type="ARBA" id="ARBA00022801"/>
    </source>
</evidence>
<evidence type="ECO:0000259" key="5">
    <source>
        <dbReference type="Pfam" id="PF00082"/>
    </source>
</evidence>
<comment type="caution">
    <text evidence="6">The sequence shown here is derived from an EMBL/GenBank/DDBJ whole genome shotgun (WGS) entry which is preliminary data.</text>
</comment>
<keyword evidence="3" id="KW-0720">Serine protease</keyword>
<dbReference type="SUPFAM" id="SSF52743">
    <property type="entry name" value="Subtilisin-like"/>
    <property type="match status" value="1"/>
</dbReference>
<keyword evidence="2" id="KW-0378">Hydrolase</keyword>
<gene>
    <name evidence="6" type="ORF">RBSWK_06055</name>
</gene>
<evidence type="ECO:0000256" key="3">
    <source>
        <dbReference type="ARBA" id="ARBA00022825"/>
    </source>
</evidence>
<organism evidence="6 7">
    <name type="scientific">Rhodopirellula baltica SWK14</name>
    <dbReference type="NCBI Taxonomy" id="993516"/>
    <lineage>
        <taxon>Bacteria</taxon>
        <taxon>Pseudomonadati</taxon>
        <taxon>Planctomycetota</taxon>
        <taxon>Planctomycetia</taxon>
        <taxon>Pirellulales</taxon>
        <taxon>Pirellulaceae</taxon>
        <taxon>Rhodopirellula</taxon>
    </lineage>
</organism>